<dbReference type="InterPro" id="IPR020472">
    <property type="entry name" value="WD40_PAC1"/>
</dbReference>
<reference evidence="7" key="1">
    <citation type="journal article" date="2020" name="Stud. Mycol.">
        <title>101 Dothideomycetes genomes: a test case for predicting lifestyles and emergence of pathogens.</title>
        <authorList>
            <person name="Haridas S."/>
            <person name="Albert R."/>
            <person name="Binder M."/>
            <person name="Bloem J."/>
            <person name="Labutti K."/>
            <person name="Salamov A."/>
            <person name="Andreopoulos B."/>
            <person name="Baker S."/>
            <person name="Barry K."/>
            <person name="Bills G."/>
            <person name="Bluhm B."/>
            <person name="Cannon C."/>
            <person name="Castanera R."/>
            <person name="Culley D."/>
            <person name="Daum C."/>
            <person name="Ezra D."/>
            <person name="Gonzalez J."/>
            <person name="Henrissat B."/>
            <person name="Kuo A."/>
            <person name="Liang C."/>
            <person name="Lipzen A."/>
            <person name="Lutzoni F."/>
            <person name="Magnuson J."/>
            <person name="Mondo S."/>
            <person name="Nolan M."/>
            <person name="Ohm R."/>
            <person name="Pangilinan J."/>
            <person name="Park H.-J."/>
            <person name="Ramirez L."/>
            <person name="Alfaro M."/>
            <person name="Sun H."/>
            <person name="Tritt A."/>
            <person name="Yoshinaga Y."/>
            <person name="Zwiers L.-H."/>
            <person name="Turgeon B."/>
            <person name="Goodwin S."/>
            <person name="Spatafora J."/>
            <person name="Crous P."/>
            <person name="Grigoriev I."/>
        </authorList>
    </citation>
    <scope>NUCLEOTIDE SEQUENCE</scope>
    <source>
        <strain evidence="7">CBS 130266</strain>
    </source>
</reference>
<feature type="compositionally biased region" description="Acidic residues" evidence="5">
    <location>
        <begin position="875"/>
        <end position="887"/>
    </location>
</feature>
<gene>
    <name evidence="7" type="ORF">EJ08DRAFT_737975</name>
</gene>
<feature type="repeat" description="WD" evidence="4">
    <location>
        <begin position="383"/>
        <end position="424"/>
    </location>
</feature>
<feature type="domain" description="Small-subunit processome Utp12" evidence="6">
    <location>
        <begin position="746"/>
        <end position="849"/>
    </location>
</feature>
<dbReference type="PANTHER" id="PTHR19858:SF0">
    <property type="entry name" value="PERIODIC TRYPTOPHAN PROTEIN 2 HOMOLOG"/>
    <property type="match status" value="1"/>
</dbReference>
<dbReference type="PROSITE" id="PS50082">
    <property type="entry name" value="WD_REPEATS_2"/>
    <property type="match status" value="5"/>
</dbReference>
<evidence type="ECO:0000259" key="6">
    <source>
        <dbReference type="Pfam" id="PF04003"/>
    </source>
</evidence>
<evidence type="ECO:0000313" key="7">
    <source>
        <dbReference type="EMBL" id="KAF2422201.1"/>
    </source>
</evidence>
<keyword evidence="3" id="KW-0677">Repeat</keyword>
<dbReference type="PANTHER" id="PTHR19858">
    <property type="entry name" value="WD40 REPEAT PROTEIN"/>
    <property type="match status" value="1"/>
</dbReference>
<feature type="repeat" description="WD" evidence="4">
    <location>
        <begin position="469"/>
        <end position="510"/>
    </location>
</feature>
<dbReference type="InterPro" id="IPR019775">
    <property type="entry name" value="WD40_repeat_CS"/>
</dbReference>
<evidence type="ECO:0000256" key="2">
    <source>
        <dbReference type="ARBA" id="ARBA00022574"/>
    </source>
</evidence>
<dbReference type="InterPro" id="IPR036322">
    <property type="entry name" value="WD40_repeat_dom_sf"/>
</dbReference>
<dbReference type="OrthoDB" id="3142434at2759"/>
<dbReference type="GO" id="GO:0000462">
    <property type="term" value="P:maturation of SSU-rRNA from tricistronic rRNA transcript (SSU-rRNA, 5.8S rRNA, LSU-rRNA)"/>
    <property type="evidence" value="ECO:0007669"/>
    <property type="project" value="TreeGrafter"/>
</dbReference>
<evidence type="ECO:0000256" key="1">
    <source>
        <dbReference type="ARBA" id="ARBA00010226"/>
    </source>
</evidence>
<sequence>MKTDFQFSNLLGTVYGRGNLLFAPDGTCLLSPVGNRVSVFDLVNNKSYTLPFAHRQNISRLALNPQGNLLLTVDDSGRAILTNLPRRIALYHFSFRGAVTALEFSPSGRHFAAGIGRQIEVWHTPSTPDSQVEGGLEFAPFIRHRVYTGHYDDVQSIQWSRDSRFFLTASKDLTARVWSLNPENGFVPTTLAGHRQGVRAACFSKDQETIYTISKDGALFQWEYMAKPGTESNDVDNEEAPSDENMHWRIAQRHYYMQSNAYVTCAAYHAASNLIVAGFSNGLFTIHELPDFTEIQTLSISQQNIDHVTINKTGEWLAFGASKQGQLLVWEWQSESYILKQQGHYDGMNSITYSPDGQRIITCADDGKIKVWDVNSGFCIVTFTEHTSGVTACEFAKKGNVLFTASLDGSVRAWDLVRYRNFRTFTAPTRLGFSSLAIDPAGEVVCAGSLESDSIHIWSVQTGQLLDRLAGHEGPISSLAFAPDGGILISGSWDNTVRLWSIFARTQTSEPLQVQANVVALAVRPDNKQIAVSTLDGQLAFWSVADAEQTGIVDGRRDVSGGRKISDRRTAANVAGTKSFTTIRYSADGTCILAGGNSKYICLYECTSGMLVKKFTVSTNVALDGIQEFLNSKLLTEGGPVGQIDQEGEKSDLEDRIDRTLPGASRGDASVRRTRPEIRVPAVAFAPTGRHFCAATTEGLLIYGLDSGVTFDPFDLDETVTPKSTLHALKQSGYLRALVMSFRLNTPALIRHIFEAIPTSSISLTVRDLPIVYLSPLLRFVAIQAEQNRHLEFCLLWIKAIFEYHGRTLKDRKGEFASELRGIMKVLGSVEREVRRLSEQNEYSVKFLLGQKRRDGNGAEGSVIEKSAVGGAEIEMDDVEGSEDGGGDGEWMGVE</sequence>
<feature type="repeat" description="WD" evidence="4">
    <location>
        <begin position="191"/>
        <end position="223"/>
    </location>
</feature>
<organism evidence="7 8">
    <name type="scientific">Tothia fuscella</name>
    <dbReference type="NCBI Taxonomy" id="1048955"/>
    <lineage>
        <taxon>Eukaryota</taxon>
        <taxon>Fungi</taxon>
        <taxon>Dikarya</taxon>
        <taxon>Ascomycota</taxon>
        <taxon>Pezizomycotina</taxon>
        <taxon>Dothideomycetes</taxon>
        <taxon>Pleosporomycetidae</taxon>
        <taxon>Venturiales</taxon>
        <taxon>Cylindrosympodiaceae</taxon>
        <taxon>Tothia</taxon>
    </lineage>
</organism>
<feature type="repeat" description="WD" evidence="4">
    <location>
        <begin position="147"/>
        <end position="181"/>
    </location>
</feature>
<dbReference type="SMART" id="SM00320">
    <property type="entry name" value="WD40"/>
    <property type="match status" value="12"/>
</dbReference>
<dbReference type="Proteomes" id="UP000800235">
    <property type="component" value="Unassembled WGS sequence"/>
</dbReference>
<dbReference type="FunFam" id="2.130.10.10:FF:000219">
    <property type="entry name" value="Periodic tryptophan protein 2"/>
    <property type="match status" value="1"/>
</dbReference>
<dbReference type="InterPro" id="IPR001680">
    <property type="entry name" value="WD40_rpt"/>
</dbReference>
<protein>
    <submittedName>
        <fullName evidence="7">Periodic tryptophan protein-like protein 2</fullName>
    </submittedName>
</protein>
<evidence type="ECO:0000313" key="8">
    <source>
        <dbReference type="Proteomes" id="UP000800235"/>
    </source>
</evidence>
<dbReference type="PRINTS" id="PR00320">
    <property type="entry name" value="GPROTEINBRPT"/>
</dbReference>
<dbReference type="FunFam" id="2.130.10.10:FF:000470">
    <property type="entry name" value="Periodic tryptophan protein 2 homolog"/>
    <property type="match status" value="1"/>
</dbReference>
<dbReference type="AlphaFoldDB" id="A0A9P4NHX4"/>
<keyword evidence="8" id="KW-1185">Reference proteome</keyword>
<dbReference type="CDD" id="cd00200">
    <property type="entry name" value="WD40"/>
    <property type="match status" value="1"/>
</dbReference>
<dbReference type="GO" id="GO:0034388">
    <property type="term" value="C:Pwp2p-containing subcomplex of 90S preribosome"/>
    <property type="evidence" value="ECO:0007669"/>
    <property type="project" value="TreeGrafter"/>
</dbReference>
<dbReference type="GO" id="GO:0000028">
    <property type="term" value="P:ribosomal small subunit assembly"/>
    <property type="evidence" value="ECO:0007669"/>
    <property type="project" value="TreeGrafter"/>
</dbReference>
<dbReference type="InterPro" id="IPR027145">
    <property type="entry name" value="PWP2"/>
</dbReference>
<evidence type="ECO:0000256" key="4">
    <source>
        <dbReference type="PROSITE-ProRule" id="PRU00221"/>
    </source>
</evidence>
<dbReference type="InterPro" id="IPR007148">
    <property type="entry name" value="SSU_processome_Utp12"/>
</dbReference>
<dbReference type="PROSITE" id="PS00678">
    <property type="entry name" value="WD_REPEATS_1"/>
    <property type="match status" value="2"/>
</dbReference>
<dbReference type="InterPro" id="IPR015943">
    <property type="entry name" value="WD40/YVTN_repeat-like_dom_sf"/>
</dbReference>
<dbReference type="FunFam" id="2.130.10.10:FF:001680">
    <property type="entry name" value="Small nucleolar ribonucleoprotein complex subunit (Pwp2), putative"/>
    <property type="match status" value="1"/>
</dbReference>
<comment type="caution">
    <text evidence="7">The sequence shown here is derived from an EMBL/GenBank/DDBJ whole genome shotgun (WGS) entry which is preliminary data.</text>
</comment>
<dbReference type="Gene3D" id="2.130.10.10">
    <property type="entry name" value="YVTN repeat-like/Quinoprotein amine dehydrogenase"/>
    <property type="match status" value="3"/>
</dbReference>
<evidence type="ECO:0000256" key="5">
    <source>
        <dbReference type="SAM" id="MobiDB-lite"/>
    </source>
</evidence>
<name>A0A9P4NHX4_9PEZI</name>
<comment type="similarity">
    <text evidence="1">Belongs to the WD repeat PWP2 family.</text>
</comment>
<proteinExistence type="inferred from homology"/>
<evidence type="ECO:0000256" key="3">
    <source>
        <dbReference type="ARBA" id="ARBA00022737"/>
    </source>
</evidence>
<dbReference type="PROSITE" id="PS50294">
    <property type="entry name" value="WD_REPEATS_REGION"/>
    <property type="match status" value="4"/>
</dbReference>
<feature type="repeat" description="WD" evidence="4">
    <location>
        <begin position="341"/>
        <end position="382"/>
    </location>
</feature>
<dbReference type="Pfam" id="PF04003">
    <property type="entry name" value="Utp12"/>
    <property type="match status" value="1"/>
</dbReference>
<dbReference type="EMBL" id="MU007092">
    <property type="protein sequence ID" value="KAF2422201.1"/>
    <property type="molecule type" value="Genomic_DNA"/>
</dbReference>
<keyword evidence="2 4" id="KW-0853">WD repeat</keyword>
<dbReference type="SUPFAM" id="SSF50978">
    <property type="entry name" value="WD40 repeat-like"/>
    <property type="match status" value="3"/>
</dbReference>
<accession>A0A9P4NHX4</accession>
<feature type="region of interest" description="Disordered" evidence="5">
    <location>
        <begin position="875"/>
        <end position="895"/>
    </location>
</feature>
<dbReference type="GO" id="GO:0032040">
    <property type="term" value="C:small-subunit processome"/>
    <property type="evidence" value="ECO:0007669"/>
    <property type="project" value="TreeGrafter"/>
</dbReference>
<dbReference type="Pfam" id="PF00400">
    <property type="entry name" value="WD40"/>
    <property type="match status" value="5"/>
</dbReference>